<protein>
    <submittedName>
        <fullName evidence="1">Uncharacterized protein</fullName>
    </submittedName>
</protein>
<evidence type="ECO:0000313" key="1">
    <source>
        <dbReference type="EMBL" id="CAB3367098.1"/>
    </source>
</evidence>
<dbReference type="EMBL" id="CADEPI010000028">
    <property type="protein sequence ID" value="CAB3367098.1"/>
    <property type="molecule type" value="Genomic_DNA"/>
</dbReference>
<sequence>MSSLTLELALSTVQNVSPQREAENSNCLKTFLETDGCYLARASNDESKKRGSLWSLISSGGMSDSTGGF</sequence>
<accession>A0A8S1CG90</accession>
<proteinExistence type="predicted"/>
<organism evidence="1 2">
    <name type="scientific">Cloeon dipterum</name>
    <dbReference type="NCBI Taxonomy" id="197152"/>
    <lineage>
        <taxon>Eukaryota</taxon>
        <taxon>Metazoa</taxon>
        <taxon>Ecdysozoa</taxon>
        <taxon>Arthropoda</taxon>
        <taxon>Hexapoda</taxon>
        <taxon>Insecta</taxon>
        <taxon>Pterygota</taxon>
        <taxon>Palaeoptera</taxon>
        <taxon>Ephemeroptera</taxon>
        <taxon>Pisciforma</taxon>
        <taxon>Baetidae</taxon>
        <taxon>Cloeon</taxon>
    </lineage>
</organism>
<name>A0A8S1CG90_9INSE</name>
<evidence type="ECO:0000313" key="2">
    <source>
        <dbReference type="Proteomes" id="UP000494165"/>
    </source>
</evidence>
<dbReference type="AlphaFoldDB" id="A0A8S1CG90"/>
<gene>
    <name evidence="1" type="ORF">CLODIP_2_CD07492</name>
</gene>
<comment type="caution">
    <text evidence="1">The sequence shown here is derived from an EMBL/GenBank/DDBJ whole genome shotgun (WGS) entry which is preliminary data.</text>
</comment>
<reference evidence="1 2" key="1">
    <citation type="submission" date="2020-04" db="EMBL/GenBank/DDBJ databases">
        <authorList>
            <person name="Alioto T."/>
            <person name="Alioto T."/>
            <person name="Gomez Garrido J."/>
        </authorList>
    </citation>
    <scope>NUCLEOTIDE SEQUENCE [LARGE SCALE GENOMIC DNA]</scope>
</reference>
<keyword evidence="2" id="KW-1185">Reference proteome</keyword>
<dbReference type="Proteomes" id="UP000494165">
    <property type="component" value="Unassembled WGS sequence"/>
</dbReference>